<dbReference type="AlphaFoldDB" id="A0A2N6T501"/>
<evidence type="ECO:0000313" key="3">
    <source>
        <dbReference type="EMBL" id="PMC64404.1"/>
    </source>
</evidence>
<dbReference type="PANTHER" id="PTHR34297">
    <property type="entry name" value="HYPOTHETICAL CYTOSOLIC PROTEIN-RELATED"/>
    <property type="match status" value="1"/>
</dbReference>
<dbReference type="InterPro" id="IPR005531">
    <property type="entry name" value="Asp23"/>
</dbReference>
<reference evidence="3 4" key="1">
    <citation type="submission" date="2017-09" db="EMBL/GenBank/DDBJ databases">
        <title>Bacterial strain isolated from the female urinary microbiota.</title>
        <authorList>
            <person name="Thomas-White K."/>
            <person name="Kumar N."/>
            <person name="Forster S."/>
            <person name="Putonti C."/>
            <person name="Lawley T."/>
            <person name="Wolfe A.J."/>
        </authorList>
    </citation>
    <scope>NUCLEOTIDE SEQUENCE [LARGE SCALE GENOMIC DNA]</scope>
    <source>
        <strain evidence="3 4">UMB0792</strain>
    </source>
</reference>
<gene>
    <name evidence="3" type="ORF">CJ203_06590</name>
</gene>
<dbReference type="EMBL" id="PNHG01000007">
    <property type="protein sequence ID" value="PMC64404.1"/>
    <property type="molecule type" value="Genomic_DNA"/>
</dbReference>
<proteinExistence type="inferred from homology"/>
<protein>
    <recommendedName>
        <fullName evidence="5">Asp23/Gls24 family envelope stress response protein</fullName>
    </recommendedName>
</protein>
<comment type="similarity">
    <text evidence="1">Belongs to the asp23 family.</text>
</comment>
<evidence type="ECO:0000313" key="4">
    <source>
        <dbReference type="Proteomes" id="UP000235836"/>
    </source>
</evidence>
<evidence type="ECO:0000256" key="2">
    <source>
        <dbReference type="SAM" id="MobiDB-lite"/>
    </source>
</evidence>
<evidence type="ECO:0008006" key="5">
    <source>
        <dbReference type="Google" id="ProtNLM"/>
    </source>
</evidence>
<accession>A0A2N6T501</accession>
<dbReference type="Pfam" id="PF03780">
    <property type="entry name" value="Asp23"/>
    <property type="match status" value="1"/>
</dbReference>
<comment type="caution">
    <text evidence="3">The sequence shown here is derived from an EMBL/GenBank/DDBJ whole genome shotgun (WGS) entry which is preliminary data.</text>
</comment>
<dbReference type="RefSeq" id="WP_102724005.1">
    <property type="nucleotide sequence ID" value="NZ_PNHG01000007.1"/>
</dbReference>
<keyword evidence="4" id="KW-1185">Reference proteome</keyword>
<feature type="region of interest" description="Disordered" evidence="2">
    <location>
        <begin position="243"/>
        <end position="282"/>
    </location>
</feature>
<organism evidence="3 4">
    <name type="scientific">Corynebacterium tuscaniense</name>
    <dbReference type="NCBI Taxonomy" id="302449"/>
    <lineage>
        <taxon>Bacteria</taxon>
        <taxon>Bacillati</taxon>
        <taxon>Actinomycetota</taxon>
        <taxon>Actinomycetes</taxon>
        <taxon>Mycobacteriales</taxon>
        <taxon>Corynebacteriaceae</taxon>
        <taxon>Corynebacterium</taxon>
    </lineage>
</organism>
<evidence type="ECO:0000256" key="1">
    <source>
        <dbReference type="ARBA" id="ARBA00005721"/>
    </source>
</evidence>
<sequence>MDSSSYRISEKTVAHVASAAIRSVPGTREVDAKLAGLAGRSFPRVDVHIDRAAESVALDIEVVTSYPAPVGAITDEVRRTVVSHVETLTGLTVNRLNIAVADAEISTGDTVTREDLSNHPAALVPTPIRVTATRVSSPVAQPAKDLTPVTVDSSTYEDVRQIEVPAPPKVIAVQPPRPVRPISATAPPPIIPRRVAVPGVAGLRPVNVEKQKTLRPITARRPKFVPVERPMPQALRRITVTPSPITSPQVPEPRPLGKIFIDPDRVDQDSYTETTASRKEMR</sequence>
<name>A0A2N6T501_9CORY</name>
<dbReference type="PANTHER" id="PTHR34297:SF3">
    <property type="entry name" value="ALKALINE SHOCK PROTEIN 23"/>
    <property type="match status" value="1"/>
</dbReference>
<dbReference type="Proteomes" id="UP000235836">
    <property type="component" value="Unassembled WGS sequence"/>
</dbReference>